<dbReference type="Proteomes" id="UP000288805">
    <property type="component" value="Unassembled WGS sequence"/>
</dbReference>
<feature type="domain" description="TF-B3" evidence="6">
    <location>
        <begin position="45"/>
        <end position="141"/>
    </location>
</feature>
<comment type="subcellular location">
    <subcellularLocation>
        <location evidence="1">Nucleus</location>
    </subcellularLocation>
</comment>
<dbReference type="OrthoDB" id="660291at2759"/>
<protein>
    <submittedName>
        <fullName evidence="7">B3 domain-containing protein</fullName>
    </submittedName>
</protein>
<evidence type="ECO:0000256" key="1">
    <source>
        <dbReference type="ARBA" id="ARBA00004123"/>
    </source>
</evidence>
<dbReference type="AlphaFoldDB" id="A0A438K1C0"/>
<dbReference type="InterPro" id="IPR015300">
    <property type="entry name" value="DNA-bd_pseudobarrel_sf"/>
</dbReference>
<evidence type="ECO:0000313" key="8">
    <source>
        <dbReference type="Proteomes" id="UP000288805"/>
    </source>
</evidence>
<accession>A0A438K1C0</accession>
<evidence type="ECO:0000256" key="5">
    <source>
        <dbReference type="ARBA" id="ARBA00023242"/>
    </source>
</evidence>
<name>A0A438K1C0_VITVI</name>
<proteinExistence type="predicted"/>
<evidence type="ECO:0000256" key="3">
    <source>
        <dbReference type="ARBA" id="ARBA00023125"/>
    </source>
</evidence>
<keyword evidence="4" id="KW-0804">Transcription</keyword>
<reference evidence="7 8" key="1">
    <citation type="journal article" date="2018" name="PLoS Genet.">
        <title>Population sequencing reveals clonal diversity and ancestral inbreeding in the grapevine cultivar Chardonnay.</title>
        <authorList>
            <person name="Roach M.J."/>
            <person name="Johnson D.L."/>
            <person name="Bohlmann J."/>
            <person name="van Vuuren H.J."/>
            <person name="Jones S.J."/>
            <person name="Pretorius I.S."/>
            <person name="Schmidt S.A."/>
            <person name="Borneman A.R."/>
        </authorList>
    </citation>
    <scope>NUCLEOTIDE SEQUENCE [LARGE SCALE GENOMIC DNA]</scope>
    <source>
        <strain evidence="8">cv. Chardonnay</strain>
        <tissue evidence="7">Leaf</tissue>
    </source>
</reference>
<keyword evidence="3" id="KW-0238">DNA-binding</keyword>
<dbReference type="SUPFAM" id="SSF101936">
    <property type="entry name" value="DNA-binding pseudobarrel domain"/>
    <property type="match status" value="1"/>
</dbReference>
<dbReference type="InterPro" id="IPR003340">
    <property type="entry name" value="B3_DNA-bd"/>
</dbReference>
<organism evidence="7 8">
    <name type="scientific">Vitis vinifera</name>
    <name type="common">Grape</name>
    <dbReference type="NCBI Taxonomy" id="29760"/>
    <lineage>
        <taxon>Eukaryota</taxon>
        <taxon>Viridiplantae</taxon>
        <taxon>Streptophyta</taxon>
        <taxon>Embryophyta</taxon>
        <taxon>Tracheophyta</taxon>
        <taxon>Spermatophyta</taxon>
        <taxon>Magnoliopsida</taxon>
        <taxon>eudicotyledons</taxon>
        <taxon>Gunneridae</taxon>
        <taxon>Pentapetalae</taxon>
        <taxon>rosids</taxon>
        <taxon>Vitales</taxon>
        <taxon>Vitaceae</taxon>
        <taxon>Viteae</taxon>
        <taxon>Vitis</taxon>
    </lineage>
</organism>
<dbReference type="Gene3D" id="2.40.330.10">
    <property type="entry name" value="DNA-binding pseudobarrel domain"/>
    <property type="match status" value="1"/>
</dbReference>
<sequence>MLIQDEGTQIYVVGCHVGGGLASIQIPCWDAEADNIWTHLSLFPAPVLGHFQLGQLRDLLKIPYQFSMAHLPKCKTEIVLRNLKGECWTVNSVPDTKGRMVHTFCGGWMAFVRGNDVKMGDICMFELVGKSEMLVHISGVGKKGSDHQSGKAASK</sequence>
<dbReference type="GO" id="GO:0005634">
    <property type="term" value="C:nucleus"/>
    <property type="evidence" value="ECO:0007669"/>
    <property type="project" value="UniProtKB-SubCell"/>
</dbReference>
<dbReference type="EMBL" id="QGNW01000019">
    <property type="protein sequence ID" value="RVX15000.1"/>
    <property type="molecule type" value="Genomic_DNA"/>
</dbReference>
<dbReference type="Pfam" id="PF02362">
    <property type="entry name" value="B3"/>
    <property type="match status" value="1"/>
</dbReference>
<evidence type="ECO:0000313" key="7">
    <source>
        <dbReference type="EMBL" id="RVX15000.1"/>
    </source>
</evidence>
<evidence type="ECO:0000256" key="2">
    <source>
        <dbReference type="ARBA" id="ARBA00023015"/>
    </source>
</evidence>
<dbReference type="SMART" id="SM01019">
    <property type="entry name" value="B3"/>
    <property type="match status" value="1"/>
</dbReference>
<comment type="caution">
    <text evidence="7">The sequence shown here is derived from an EMBL/GenBank/DDBJ whole genome shotgun (WGS) entry which is preliminary data.</text>
</comment>
<dbReference type="InterPro" id="IPR044837">
    <property type="entry name" value="REM16-like"/>
</dbReference>
<dbReference type="PANTHER" id="PTHR31391">
    <property type="entry name" value="B3 DOMAIN-CONTAINING PROTEIN OS11G0197600-RELATED"/>
    <property type="match status" value="1"/>
</dbReference>
<evidence type="ECO:0000259" key="6">
    <source>
        <dbReference type="PROSITE" id="PS50863"/>
    </source>
</evidence>
<dbReference type="PROSITE" id="PS50863">
    <property type="entry name" value="B3"/>
    <property type="match status" value="1"/>
</dbReference>
<evidence type="ECO:0000256" key="4">
    <source>
        <dbReference type="ARBA" id="ARBA00023163"/>
    </source>
</evidence>
<dbReference type="PANTHER" id="PTHR31391:SF106">
    <property type="entry name" value="B3 DOMAIN-CONTAINING PROTEIN OS01G0723500"/>
    <property type="match status" value="1"/>
</dbReference>
<keyword evidence="2" id="KW-0805">Transcription regulation</keyword>
<keyword evidence="5" id="KW-0539">Nucleus</keyword>
<dbReference type="CDD" id="cd10017">
    <property type="entry name" value="B3_DNA"/>
    <property type="match status" value="1"/>
</dbReference>
<dbReference type="GO" id="GO:0003677">
    <property type="term" value="F:DNA binding"/>
    <property type="evidence" value="ECO:0007669"/>
    <property type="project" value="UniProtKB-KW"/>
</dbReference>
<gene>
    <name evidence="7" type="primary">Os01g0723500_3</name>
    <name evidence="7" type="ORF">CK203_007767</name>
</gene>